<evidence type="ECO:0000313" key="1">
    <source>
        <dbReference type="EMBL" id="ESN91455.1"/>
    </source>
</evidence>
<name>T1EWW6_HELRO</name>
<evidence type="ECO:0000313" key="3">
    <source>
        <dbReference type="Proteomes" id="UP000015101"/>
    </source>
</evidence>
<reference evidence="3" key="1">
    <citation type="submission" date="2012-12" db="EMBL/GenBank/DDBJ databases">
        <authorList>
            <person name="Hellsten U."/>
            <person name="Grimwood J."/>
            <person name="Chapman J.A."/>
            <person name="Shapiro H."/>
            <person name="Aerts A."/>
            <person name="Otillar R.P."/>
            <person name="Terry A.Y."/>
            <person name="Boore J.L."/>
            <person name="Simakov O."/>
            <person name="Marletaz F."/>
            <person name="Cho S.-J."/>
            <person name="Edsinger-Gonzales E."/>
            <person name="Havlak P."/>
            <person name="Kuo D.-H."/>
            <person name="Larsson T."/>
            <person name="Lv J."/>
            <person name="Arendt D."/>
            <person name="Savage R."/>
            <person name="Osoegawa K."/>
            <person name="de Jong P."/>
            <person name="Lindberg D.R."/>
            <person name="Seaver E.C."/>
            <person name="Weisblat D.A."/>
            <person name="Putnam N.H."/>
            <person name="Grigoriev I.V."/>
            <person name="Rokhsar D.S."/>
        </authorList>
    </citation>
    <scope>NUCLEOTIDE SEQUENCE</scope>
</reference>
<reference evidence="2" key="3">
    <citation type="submission" date="2015-06" db="UniProtKB">
        <authorList>
            <consortium name="EnsemblMetazoa"/>
        </authorList>
    </citation>
    <scope>IDENTIFICATION</scope>
</reference>
<dbReference type="GeneID" id="20201066"/>
<dbReference type="Proteomes" id="UP000015101">
    <property type="component" value="Unassembled WGS sequence"/>
</dbReference>
<dbReference type="EMBL" id="KB097700">
    <property type="protein sequence ID" value="ESN91455.1"/>
    <property type="molecule type" value="Genomic_DNA"/>
</dbReference>
<evidence type="ECO:0008006" key="4">
    <source>
        <dbReference type="Google" id="ProtNLM"/>
    </source>
</evidence>
<keyword evidence="3" id="KW-1185">Reference proteome</keyword>
<dbReference type="KEGG" id="hro:HELRODRAFT_165491"/>
<evidence type="ECO:0000313" key="2">
    <source>
        <dbReference type="EnsemblMetazoa" id="HelroP165491"/>
    </source>
</evidence>
<organism evidence="2 3">
    <name type="scientific">Helobdella robusta</name>
    <name type="common">Californian leech</name>
    <dbReference type="NCBI Taxonomy" id="6412"/>
    <lineage>
        <taxon>Eukaryota</taxon>
        <taxon>Metazoa</taxon>
        <taxon>Spiralia</taxon>
        <taxon>Lophotrochozoa</taxon>
        <taxon>Annelida</taxon>
        <taxon>Clitellata</taxon>
        <taxon>Hirudinea</taxon>
        <taxon>Rhynchobdellida</taxon>
        <taxon>Glossiphoniidae</taxon>
        <taxon>Helobdella</taxon>
    </lineage>
</organism>
<dbReference type="RefSeq" id="XP_009030307.1">
    <property type="nucleotide sequence ID" value="XM_009032059.1"/>
</dbReference>
<dbReference type="CTD" id="20201066"/>
<dbReference type="HOGENOM" id="CLU_1612632_0_0_1"/>
<proteinExistence type="predicted"/>
<dbReference type="EMBL" id="AMQM01002072">
    <property type="status" value="NOT_ANNOTATED_CDS"/>
    <property type="molecule type" value="Genomic_DNA"/>
</dbReference>
<dbReference type="InParanoid" id="T1EWW6"/>
<protein>
    <recommendedName>
        <fullName evidence="4">SAP domain-containing protein</fullName>
    </recommendedName>
</protein>
<gene>
    <name evidence="2" type="primary">20201066</name>
    <name evidence="1" type="ORF">HELRODRAFT_165491</name>
</gene>
<sequence>MEVLFAGIRISFAFPGSSSFKLSSLESCFQSNCAEYLSSNKCLKNYNIGVRSKIFERWKFVSMSAQEKLNTTNLMKKLQKRNLCSKRAKAVLINRLRVARINKGNKPDEFDFLYFMEELKQQYANVVKTEHHCTSSSIYSSEHSPGSKGIVNICSGFKLINQTAV</sequence>
<dbReference type="AlphaFoldDB" id="T1EWW6"/>
<accession>T1EWW6</accession>
<reference evidence="1 3" key="2">
    <citation type="journal article" date="2013" name="Nature">
        <title>Insights into bilaterian evolution from three spiralian genomes.</title>
        <authorList>
            <person name="Simakov O."/>
            <person name="Marletaz F."/>
            <person name="Cho S.J."/>
            <person name="Edsinger-Gonzales E."/>
            <person name="Havlak P."/>
            <person name="Hellsten U."/>
            <person name="Kuo D.H."/>
            <person name="Larsson T."/>
            <person name="Lv J."/>
            <person name="Arendt D."/>
            <person name="Savage R."/>
            <person name="Osoegawa K."/>
            <person name="de Jong P."/>
            <person name="Grimwood J."/>
            <person name="Chapman J.A."/>
            <person name="Shapiro H."/>
            <person name="Aerts A."/>
            <person name="Otillar R.P."/>
            <person name="Terry A.Y."/>
            <person name="Boore J.L."/>
            <person name="Grigoriev I.V."/>
            <person name="Lindberg D.R."/>
            <person name="Seaver E.C."/>
            <person name="Weisblat D.A."/>
            <person name="Putnam N.H."/>
            <person name="Rokhsar D.S."/>
        </authorList>
    </citation>
    <scope>NUCLEOTIDE SEQUENCE</scope>
</reference>
<dbReference type="EnsemblMetazoa" id="HelroT165491">
    <property type="protein sequence ID" value="HelroP165491"/>
    <property type="gene ID" value="HelroG165491"/>
</dbReference>